<proteinExistence type="predicted"/>
<reference evidence="1" key="1">
    <citation type="journal article" date="2020" name="Phytopathology">
        <title>Genome Sequence Resources of Colletotrichum truncatum, C. plurivorum, C. musicola, and C. sojae: Four Species Pathogenic to Soybean (Glycine max).</title>
        <authorList>
            <person name="Rogerio F."/>
            <person name="Boufleur T.R."/>
            <person name="Ciampi-Guillardi M."/>
            <person name="Sukno S.A."/>
            <person name="Thon M.R."/>
            <person name="Massola Junior N.S."/>
            <person name="Baroncelli R."/>
        </authorList>
    </citation>
    <scope>NUCLEOTIDE SEQUENCE</scope>
    <source>
        <strain evidence="1">LFN00145</strain>
    </source>
</reference>
<evidence type="ECO:0000313" key="1">
    <source>
        <dbReference type="EMBL" id="KAF6831869.1"/>
    </source>
</evidence>
<name>A0A8H6KI05_9PEZI</name>
<dbReference type="Proteomes" id="UP000654918">
    <property type="component" value="Unassembled WGS sequence"/>
</dbReference>
<sequence length="91" mass="9778">MMACCSGGGSGRKIKFQTGTLDLEMAENPTVLSKVGQNPTGGSPDEGKSHFEIDANSIYLPTYLGTDSNHKCALYLAASEEFIDLDHLRPK</sequence>
<dbReference type="EMBL" id="WIGO01000076">
    <property type="protein sequence ID" value="KAF6831869.1"/>
    <property type="molecule type" value="Genomic_DNA"/>
</dbReference>
<evidence type="ECO:0000313" key="2">
    <source>
        <dbReference type="Proteomes" id="UP000654918"/>
    </source>
</evidence>
<keyword evidence="2" id="KW-1185">Reference proteome</keyword>
<accession>A0A8H6KI05</accession>
<gene>
    <name evidence="1" type="ORF">CPLU01_06518</name>
</gene>
<organism evidence="1 2">
    <name type="scientific">Colletotrichum plurivorum</name>
    <dbReference type="NCBI Taxonomy" id="2175906"/>
    <lineage>
        <taxon>Eukaryota</taxon>
        <taxon>Fungi</taxon>
        <taxon>Dikarya</taxon>
        <taxon>Ascomycota</taxon>
        <taxon>Pezizomycotina</taxon>
        <taxon>Sordariomycetes</taxon>
        <taxon>Hypocreomycetidae</taxon>
        <taxon>Glomerellales</taxon>
        <taxon>Glomerellaceae</taxon>
        <taxon>Colletotrichum</taxon>
        <taxon>Colletotrichum orchidearum species complex</taxon>
    </lineage>
</organism>
<protein>
    <submittedName>
        <fullName evidence="1">Uncharacterized protein</fullName>
    </submittedName>
</protein>
<dbReference type="AlphaFoldDB" id="A0A8H6KI05"/>
<comment type="caution">
    <text evidence="1">The sequence shown here is derived from an EMBL/GenBank/DDBJ whole genome shotgun (WGS) entry which is preliminary data.</text>
</comment>